<evidence type="ECO:0000256" key="2">
    <source>
        <dbReference type="ARBA" id="ARBA00022636"/>
    </source>
</evidence>
<dbReference type="FunFam" id="3.20.20.450:FF:000001">
    <property type="entry name" value="Cyclic di-GMP phosphodiesterase yahA"/>
    <property type="match status" value="1"/>
</dbReference>
<sequence>LVRWEHPQTGIIPPDQFIPLAESSGLIVIMTRQLMKQTADILMPVKHLLPDNFHIGINVSAGCFLAAGFEKECLNLVKKLGNDKIKLVLELTERNPIPVTPEARAIFDSLHQHNITFALDDFGTGYATYRYLQAFPVDFIKIDKSFVQMASVDEISGHIVDNIVELARKPGLSIVAEGVETQEQADLMIGKGVHFLQGYLYSPPVPGNKFISEWVMKAGG</sequence>
<proteinExistence type="predicted"/>
<evidence type="ECO:0000313" key="9">
    <source>
        <dbReference type="Proteomes" id="UP000460875"/>
    </source>
</evidence>
<dbReference type="Proteomes" id="UP000460875">
    <property type="component" value="Unassembled WGS sequence"/>
</dbReference>
<evidence type="ECO:0000313" key="6">
    <source>
        <dbReference type="EMBL" id="MWR41816.1"/>
    </source>
</evidence>
<evidence type="ECO:0000313" key="7">
    <source>
        <dbReference type="EMBL" id="MXJ10396.1"/>
    </source>
</evidence>
<dbReference type="CDD" id="cd01948">
    <property type="entry name" value="EAL"/>
    <property type="match status" value="1"/>
</dbReference>
<dbReference type="PROSITE" id="PS50883">
    <property type="entry name" value="EAL"/>
    <property type="match status" value="1"/>
</dbReference>
<dbReference type="InterPro" id="IPR050706">
    <property type="entry name" value="Cyclic-di-GMP_PDE-like"/>
</dbReference>
<comment type="caution">
    <text evidence="5">The sequence shown here is derived from an EMBL/GenBank/DDBJ whole genome shotgun (WGS) entry which is preliminary data.</text>
</comment>
<accession>A0A6D0F6T5</accession>
<dbReference type="PANTHER" id="PTHR33121">
    <property type="entry name" value="CYCLIC DI-GMP PHOSPHODIESTERASE PDEF"/>
    <property type="match status" value="1"/>
</dbReference>
<organism evidence="5 10">
    <name type="scientific">Escherichia coli</name>
    <dbReference type="NCBI Taxonomy" id="562"/>
    <lineage>
        <taxon>Bacteria</taxon>
        <taxon>Pseudomonadati</taxon>
        <taxon>Pseudomonadota</taxon>
        <taxon>Gammaproteobacteria</taxon>
        <taxon>Enterobacterales</taxon>
        <taxon>Enterobacteriaceae</taxon>
        <taxon>Escherichia</taxon>
    </lineage>
</organism>
<evidence type="ECO:0000313" key="8">
    <source>
        <dbReference type="Proteomes" id="UP000447081"/>
    </source>
</evidence>
<evidence type="ECO:0000313" key="10">
    <source>
        <dbReference type="Proteomes" id="UP000487258"/>
    </source>
</evidence>
<dbReference type="PANTHER" id="PTHR33121:SF80">
    <property type="entry name" value="CYCLIC DI-GMP PHOSPHODIESTERASE PDEL"/>
    <property type="match status" value="1"/>
</dbReference>
<evidence type="ECO:0000313" key="5">
    <source>
        <dbReference type="EMBL" id="MWL49446.1"/>
    </source>
</evidence>
<dbReference type="EMBL" id="WTQT01001241">
    <property type="protein sequence ID" value="MWR41816.1"/>
    <property type="molecule type" value="Genomic_DNA"/>
</dbReference>
<evidence type="ECO:0000256" key="1">
    <source>
        <dbReference type="ARBA" id="ARBA00012282"/>
    </source>
</evidence>
<dbReference type="InterPro" id="IPR035919">
    <property type="entry name" value="EAL_sf"/>
</dbReference>
<dbReference type="SMART" id="SM00052">
    <property type="entry name" value="EAL"/>
    <property type="match status" value="1"/>
</dbReference>
<reference evidence="7 8" key="2">
    <citation type="submission" date="2019-12" db="EMBL/GenBank/DDBJ databases">
        <title>Enteriobacteria Tanzani isolates_10434.</title>
        <authorList>
            <person name="Subbiah M."/>
            <person name="Call D."/>
        </authorList>
    </citation>
    <scope>NUCLEOTIDE SEQUENCE [LARGE SCALE GENOMIC DNA]</scope>
    <source>
        <strain evidence="7 8">10434wG3</strain>
    </source>
</reference>
<dbReference type="EMBL" id="WTMY01000712">
    <property type="protein sequence ID" value="MWL49446.1"/>
    <property type="molecule type" value="Genomic_DNA"/>
</dbReference>
<dbReference type="InterPro" id="IPR001633">
    <property type="entry name" value="EAL_dom"/>
</dbReference>
<comment type="catalytic activity">
    <reaction evidence="3">
        <text>3',3'-c-di-GMP + H2O = 5'-phosphoguanylyl(3'-&gt;5')guanosine + H(+)</text>
        <dbReference type="Rhea" id="RHEA:24902"/>
        <dbReference type="ChEBI" id="CHEBI:15377"/>
        <dbReference type="ChEBI" id="CHEBI:15378"/>
        <dbReference type="ChEBI" id="CHEBI:58754"/>
        <dbReference type="ChEBI" id="CHEBI:58805"/>
        <dbReference type="EC" id="3.1.4.52"/>
    </reaction>
</comment>
<feature type="non-terminal residue" evidence="5">
    <location>
        <position position="1"/>
    </location>
</feature>
<dbReference type="SUPFAM" id="SSF141868">
    <property type="entry name" value="EAL domain-like"/>
    <property type="match status" value="1"/>
</dbReference>
<dbReference type="Proteomes" id="UP000487258">
    <property type="component" value="Unassembled WGS sequence"/>
</dbReference>
<dbReference type="AlphaFoldDB" id="A0A6D0F6T5"/>
<reference evidence="6 9" key="3">
    <citation type="submission" date="2019-12" db="EMBL/GenBank/DDBJ databases">
        <title>Enteriobacteria Tanzani isolates_8377-8380.</title>
        <authorList>
            <person name="Subbiah M."/>
            <person name="Call D."/>
        </authorList>
    </citation>
    <scope>NUCLEOTIDE SEQUENCE [LARGE SCALE GENOMIC DNA]</scope>
    <source>
        <strain evidence="6 9">8379wE2</strain>
    </source>
</reference>
<feature type="domain" description="EAL" evidence="4">
    <location>
        <begin position="1"/>
        <end position="218"/>
    </location>
</feature>
<dbReference type="GO" id="GO:0071111">
    <property type="term" value="F:cyclic-guanylate-specific phosphodiesterase activity"/>
    <property type="evidence" value="ECO:0007669"/>
    <property type="project" value="UniProtKB-EC"/>
</dbReference>
<reference evidence="5 10" key="1">
    <citation type="submission" date="2019-12" db="EMBL/GenBank/DDBJ databases">
        <title>Enteriobacteria Tanzani isolates_10432.</title>
        <authorList>
            <person name="Subbiah M."/>
            <person name="Call D."/>
        </authorList>
    </citation>
    <scope>NUCLEOTIDE SEQUENCE [LARGE SCALE GENOMIC DNA]</scope>
    <source>
        <strain evidence="5 10">10432wF6</strain>
    </source>
</reference>
<name>A0A6D0F6T5_ECOLX</name>
<dbReference type="Pfam" id="PF00563">
    <property type="entry name" value="EAL"/>
    <property type="match status" value="1"/>
</dbReference>
<keyword evidence="2" id="KW-0973">c-di-GMP</keyword>
<protein>
    <recommendedName>
        <fullName evidence="1">cyclic-guanylate-specific phosphodiesterase</fullName>
        <ecNumber evidence="1">3.1.4.52</ecNumber>
    </recommendedName>
</protein>
<dbReference type="EC" id="3.1.4.52" evidence="1"/>
<dbReference type="Proteomes" id="UP000447081">
    <property type="component" value="Unassembled WGS sequence"/>
</dbReference>
<evidence type="ECO:0000259" key="4">
    <source>
        <dbReference type="PROSITE" id="PS50883"/>
    </source>
</evidence>
<dbReference type="Gene3D" id="3.20.20.450">
    <property type="entry name" value="EAL domain"/>
    <property type="match status" value="1"/>
</dbReference>
<evidence type="ECO:0000256" key="3">
    <source>
        <dbReference type="ARBA" id="ARBA00034290"/>
    </source>
</evidence>
<dbReference type="EMBL" id="WUIG01000470">
    <property type="protein sequence ID" value="MXJ10396.1"/>
    <property type="molecule type" value="Genomic_DNA"/>
</dbReference>
<gene>
    <name evidence="6" type="ORF">GP975_28055</name>
    <name evidence="5" type="ORF">GQM04_28930</name>
    <name evidence="7" type="ORF">GRW24_18265</name>
</gene>